<dbReference type="Gene3D" id="3.30.1370.50">
    <property type="entry name" value="R3H-like domain"/>
    <property type="match status" value="1"/>
</dbReference>
<evidence type="ECO:0000256" key="1">
    <source>
        <dbReference type="SAM" id="MobiDB-lite"/>
    </source>
</evidence>
<dbReference type="GO" id="GO:0003723">
    <property type="term" value="F:RNA binding"/>
    <property type="evidence" value="ECO:0007669"/>
    <property type="project" value="InterPro"/>
</dbReference>
<reference evidence="3" key="1">
    <citation type="submission" date="2020-02" db="EMBL/GenBank/DDBJ databases">
        <authorList>
            <person name="Meier V. D."/>
        </authorList>
    </citation>
    <scope>NUCLEOTIDE SEQUENCE</scope>
    <source>
        <strain evidence="3">AVDCRST_MAG46</strain>
    </source>
</reference>
<dbReference type="PANTHER" id="PTHR35800">
    <property type="entry name" value="PROTEIN JAG"/>
    <property type="match status" value="1"/>
</dbReference>
<organism evidence="3">
    <name type="scientific">uncultured Nocardioidaceae bacterium</name>
    <dbReference type="NCBI Taxonomy" id="253824"/>
    <lineage>
        <taxon>Bacteria</taxon>
        <taxon>Bacillati</taxon>
        <taxon>Actinomycetota</taxon>
        <taxon>Actinomycetes</taxon>
        <taxon>Propionibacteriales</taxon>
        <taxon>Nocardioidaceae</taxon>
        <taxon>environmental samples</taxon>
    </lineage>
</organism>
<dbReference type="SUPFAM" id="SSF82708">
    <property type="entry name" value="R3H domain"/>
    <property type="match status" value="1"/>
</dbReference>
<dbReference type="InterPro" id="IPR034079">
    <property type="entry name" value="R3H_KhpB"/>
</dbReference>
<dbReference type="EMBL" id="CADCUD010000160">
    <property type="protein sequence ID" value="CAA9347082.1"/>
    <property type="molecule type" value="Genomic_DNA"/>
</dbReference>
<feature type="domain" description="R3H" evidence="2">
    <location>
        <begin position="114"/>
        <end position="178"/>
    </location>
</feature>
<dbReference type="InterPro" id="IPR015946">
    <property type="entry name" value="KH_dom-like_a/b"/>
</dbReference>
<dbReference type="Pfam" id="PF01424">
    <property type="entry name" value="R3H"/>
    <property type="match status" value="1"/>
</dbReference>
<dbReference type="InterPro" id="IPR036867">
    <property type="entry name" value="R3H_dom_sf"/>
</dbReference>
<dbReference type="AlphaFoldDB" id="A0A6J4M0V9"/>
<dbReference type="CDD" id="cd02414">
    <property type="entry name" value="KH-II_Jag"/>
    <property type="match status" value="1"/>
</dbReference>
<dbReference type="InterPro" id="IPR038008">
    <property type="entry name" value="Jag_KH"/>
</dbReference>
<dbReference type="SMART" id="SM00393">
    <property type="entry name" value="R3H"/>
    <property type="match status" value="1"/>
</dbReference>
<dbReference type="PROSITE" id="PS51061">
    <property type="entry name" value="R3H"/>
    <property type="match status" value="1"/>
</dbReference>
<accession>A0A6J4M0V9</accession>
<evidence type="ECO:0000259" key="2">
    <source>
        <dbReference type="PROSITE" id="PS51061"/>
    </source>
</evidence>
<gene>
    <name evidence="3" type="ORF">AVDCRST_MAG46-2340</name>
</gene>
<dbReference type="InterPro" id="IPR001374">
    <property type="entry name" value="R3H_dom"/>
</dbReference>
<evidence type="ECO:0000313" key="3">
    <source>
        <dbReference type="EMBL" id="CAA9347082.1"/>
    </source>
</evidence>
<feature type="region of interest" description="Disordered" evidence="1">
    <location>
        <begin position="1"/>
        <end position="27"/>
    </location>
</feature>
<dbReference type="InterPro" id="IPR039247">
    <property type="entry name" value="KhpB"/>
</dbReference>
<dbReference type="CDD" id="cd02644">
    <property type="entry name" value="R3H_jag"/>
    <property type="match status" value="1"/>
</dbReference>
<protein>
    <submittedName>
        <fullName evidence="3">RNA-binding protein Jag</fullName>
    </submittedName>
</protein>
<sequence length="178" mass="19256">MSEAPPSDPLPVEGDAPATTERSKPSRLELLEQEGDVAADFLEELLDIADLDGDIDMDVDGDRASVSVVGGALEQLVGRKGEVLEALQELTRLAVYRETGQRSRLMLDVAGHRAARREALVVLAREHVEKVKSSGEPSRLEPMSPFERKVVHDAVAEAGLGSESEGDEPRRRVVVLPA</sequence>
<proteinExistence type="predicted"/>
<dbReference type="PANTHER" id="PTHR35800:SF1">
    <property type="entry name" value="RNA-BINDING PROTEIN KHPB"/>
    <property type="match status" value="1"/>
</dbReference>
<feature type="region of interest" description="Disordered" evidence="1">
    <location>
        <begin position="157"/>
        <end position="178"/>
    </location>
</feature>
<name>A0A6J4M0V9_9ACTN</name>
<dbReference type="Gene3D" id="3.30.300.20">
    <property type="match status" value="1"/>
</dbReference>